<proteinExistence type="predicted"/>
<evidence type="ECO:0000313" key="2">
    <source>
        <dbReference type="EMBL" id="QHS83359.1"/>
    </source>
</evidence>
<protein>
    <submittedName>
        <fullName evidence="2">Uncharacterized protein</fullName>
    </submittedName>
</protein>
<evidence type="ECO:0000256" key="1">
    <source>
        <dbReference type="SAM" id="Phobius"/>
    </source>
</evidence>
<name>A0A6C0ATU2_9ZZZZ</name>
<keyword evidence="1" id="KW-1133">Transmembrane helix</keyword>
<feature type="transmembrane region" description="Helical" evidence="1">
    <location>
        <begin position="26"/>
        <end position="45"/>
    </location>
</feature>
<keyword evidence="1" id="KW-0812">Transmembrane</keyword>
<organism evidence="2">
    <name type="scientific">viral metagenome</name>
    <dbReference type="NCBI Taxonomy" id="1070528"/>
    <lineage>
        <taxon>unclassified sequences</taxon>
        <taxon>metagenomes</taxon>
        <taxon>organismal metagenomes</taxon>
    </lineage>
</organism>
<feature type="transmembrane region" description="Helical" evidence="1">
    <location>
        <begin position="129"/>
        <end position="146"/>
    </location>
</feature>
<dbReference type="AlphaFoldDB" id="A0A6C0ATU2"/>
<sequence length="208" mass="24108">MNTNDNIFQPADYGVLSKMMSDTNKAVTITIGIFVFIFTLTFILVNSTSNNKMLQKMNLFNDWKKMASDATHNMNNSKIFAGIMIILMNITSKYVPIKLGKTMERLMKHYISAPLLVFTVSWIGTRDLYIAFIITGLYILFAEILFNEDSSFCVLSEEFRDYHDQIEKEQLEKNEQLTEEDVIKARAVLEKAKKQKMDIMEYEGYTLK</sequence>
<keyword evidence="1" id="KW-0472">Membrane</keyword>
<accession>A0A6C0ATU2</accession>
<reference evidence="2" key="1">
    <citation type="journal article" date="2020" name="Nature">
        <title>Giant virus diversity and host interactions through global metagenomics.</title>
        <authorList>
            <person name="Schulz F."/>
            <person name="Roux S."/>
            <person name="Paez-Espino D."/>
            <person name="Jungbluth S."/>
            <person name="Walsh D.A."/>
            <person name="Denef V.J."/>
            <person name="McMahon K.D."/>
            <person name="Konstantinidis K.T."/>
            <person name="Eloe-Fadrosh E.A."/>
            <person name="Kyrpides N.C."/>
            <person name="Woyke T."/>
        </authorList>
    </citation>
    <scope>NUCLEOTIDE SEQUENCE</scope>
    <source>
        <strain evidence="2">GVMAG-S-ERX555943-30</strain>
    </source>
</reference>
<dbReference type="EMBL" id="MN738753">
    <property type="protein sequence ID" value="QHS83359.1"/>
    <property type="molecule type" value="Genomic_DNA"/>
</dbReference>